<dbReference type="NCBIfam" id="NF041635">
    <property type="entry name" value="STM3941_fam"/>
    <property type="match status" value="1"/>
</dbReference>
<feature type="transmembrane region" description="Helical" evidence="1">
    <location>
        <begin position="16"/>
        <end position="35"/>
    </location>
</feature>
<keyword evidence="1" id="KW-0812">Transmembrane</keyword>
<dbReference type="RefSeq" id="WP_200755650.1">
    <property type="nucleotide sequence ID" value="NZ_AP023322.1"/>
</dbReference>
<keyword evidence="1" id="KW-1133">Transmembrane helix</keyword>
<sequence>MAESSIVTFRLKKSKIFGIYGLSVVTLVIVIALGYLSCYLFRAHQLWFHFTGLLMIVAFLLFIFTLWAIYRIHKEGRIGVIISDEGITDLSTGYYIGTVTWRDVEQIKVMDDLENIDYQYVVLVVKNPNQYIMQESSEIKKRSLMLKLHHYGSPVCISVRALDCTFAQLYESIQKYYRKAIR</sequence>
<evidence type="ECO:0000313" key="2">
    <source>
        <dbReference type="EMBL" id="BCI62609.1"/>
    </source>
</evidence>
<dbReference type="AlphaFoldDB" id="A0A7G1HSA1"/>
<dbReference type="KEGG" id="copr:Cop2CBH44_09620"/>
<dbReference type="Proteomes" id="UP000594042">
    <property type="component" value="Chromosome"/>
</dbReference>
<feature type="transmembrane region" description="Helical" evidence="1">
    <location>
        <begin position="47"/>
        <end position="70"/>
    </location>
</feature>
<gene>
    <name evidence="2" type="ORF">Cop2CBH44_09620</name>
</gene>
<reference evidence="3" key="1">
    <citation type="submission" date="2020-07" db="EMBL/GenBank/DDBJ databases">
        <title>Complete genome sequencing of Coprobacter sp. strain 2CBH44.</title>
        <authorList>
            <person name="Sakamoto M."/>
            <person name="Murakami T."/>
            <person name="Mori H."/>
        </authorList>
    </citation>
    <scope>NUCLEOTIDE SEQUENCE [LARGE SCALE GENOMIC DNA]</scope>
    <source>
        <strain evidence="3">2CBH44</strain>
    </source>
</reference>
<organism evidence="2 3">
    <name type="scientific">Coprobacter secundus subsp. similis</name>
    <dbReference type="NCBI Taxonomy" id="2751153"/>
    <lineage>
        <taxon>Bacteria</taxon>
        <taxon>Pseudomonadati</taxon>
        <taxon>Bacteroidota</taxon>
        <taxon>Bacteroidia</taxon>
        <taxon>Bacteroidales</taxon>
        <taxon>Barnesiellaceae</taxon>
        <taxon>Coprobacter</taxon>
    </lineage>
</organism>
<dbReference type="InterPro" id="IPR048136">
    <property type="entry name" value="STM3941-like"/>
</dbReference>
<dbReference type="EMBL" id="AP023322">
    <property type="protein sequence ID" value="BCI62609.1"/>
    <property type="molecule type" value="Genomic_DNA"/>
</dbReference>
<keyword evidence="3" id="KW-1185">Reference proteome</keyword>
<name>A0A7G1HSA1_9BACT</name>
<evidence type="ECO:0000313" key="3">
    <source>
        <dbReference type="Proteomes" id="UP000594042"/>
    </source>
</evidence>
<evidence type="ECO:0000256" key="1">
    <source>
        <dbReference type="SAM" id="Phobius"/>
    </source>
</evidence>
<accession>A0A7G1HSA1</accession>
<protein>
    <submittedName>
        <fullName evidence="2">Uncharacterized protein</fullName>
    </submittedName>
</protein>
<proteinExistence type="predicted"/>
<keyword evidence="1" id="KW-0472">Membrane</keyword>